<evidence type="ECO:0000313" key="1">
    <source>
        <dbReference type="EMBL" id="KAI3817749.1"/>
    </source>
</evidence>
<reference evidence="1 2" key="2">
    <citation type="journal article" date="2022" name="Mol. Ecol. Resour.">
        <title>The genomes of chicory, endive, great burdock and yacon provide insights into Asteraceae paleo-polyploidization history and plant inulin production.</title>
        <authorList>
            <person name="Fan W."/>
            <person name="Wang S."/>
            <person name="Wang H."/>
            <person name="Wang A."/>
            <person name="Jiang F."/>
            <person name="Liu H."/>
            <person name="Zhao H."/>
            <person name="Xu D."/>
            <person name="Zhang Y."/>
        </authorList>
    </citation>
    <scope>NUCLEOTIDE SEQUENCE [LARGE SCALE GENOMIC DNA]</scope>
    <source>
        <strain evidence="2">cv. Yunnan</strain>
        <tissue evidence="1">Leaves</tissue>
    </source>
</reference>
<protein>
    <submittedName>
        <fullName evidence="1">Uncharacterized protein</fullName>
    </submittedName>
</protein>
<reference evidence="2" key="1">
    <citation type="journal article" date="2022" name="Mol. Ecol. Resour.">
        <title>The genomes of chicory, endive, great burdock and yacon provide insights into Asteraceae palaeo-polyploidization history and plant inulin production.</title>
        <authorList>
            <person name="Fan W."/>
            <person name="Wang S."/>
            <person name="Wang H."/>
            <person name="Wang A."/>
            <person name="Jiang F."/>
            <person name="Liu H."/>
            <person name="Zhao H."/>
            <person name="Xu D."/>
            <person name="Zhang Y."/>
        </authorList>
    </citation>
    <scope>NUCLEOTIDE SEQUENCE [LARGE SCALE GENOMIC DNA]</scope>
    <source>
        <strain evidence="2">cv. Yunnan</strain>
    </source>
</reference>
<keyword evidence="2" id="KW-1185">Reference proteome</keyword>
<gene>
    <name evidence="1" type="ORF">L1987_11547</name>
</gene>
<evidence type="ECO:0000313" key="2">
    <source>
        <dbReference type="Proteomes" id="UP001056120"/>
    </source>
</evidence>
<comment type="caution">
    <text evidence="1">The sequence shown here is derived from an EMBL/GenBank/DDBJ whole genome shotgun (WGS) entry which is preliminary data.</text>
</comment>
<name>A0ACB9JBC1_9ASTR</name>
<dbReference type="EMBL" id="CM042021">
    <property type="protein sequence ID" value="KAI3817749.1"/>
    <property type="molecule type" value="Genomic_DNA"/>
</dbReference>
<proteinExistence type="predicted"/>
<sequence length="138" mass="15318">MLLTLERERLGCYKSINHSRAYAKIPLPQSTSMASPSQASLLLQKQLKDLCKNPVDGFSAGLVDESNLFEWSVTVIGPPDTLYEGGFFNAIMSFLPNYPNSPPTFILMARSVFQFFTPLVMILMAMNLLASAGCQFTR</sequence>
<organism evidence="1 2">
    <name type="scientific">Smallanthus sonchifolius</name>
    <dbReference type="NCBI Taxonomy" id="185202"/>
    <lineage>
        <taxon>Eukaryota</taxon>
        <taxon>Viridiplantae</taxon>
        <taxon>Streptophyta</taxon>
        <taxon>Embryophyta</taxon>
        <taxon>Tracheophyta</taxon>
        <taxon>Spermatophyta</taxon>
        <taxon>Magnoliopsida</taxon>
        <taxon>eudicotyledons</taxon>
        <taxon>Gunneridae</taxon>
        <taxon>Pentapetalae</taxon>
        <taxon>asterids</taxon>
        <taxon>campanulids</taxon>
        <taxon>Asterales</taxon>
        <taxon>Asteraceae</taxon>
        <taxon>Asteroideae</taxon>
        <taxon>Heliantheae alliance</taxon>
        <taxon>Millerieae</taxon>
        <taxon>Smallanthus</taxon>
    </lineage>
</organism>
<dbReference type="Proteomes" id="UP001056120">
    <property type="component" value="Linkage Group LG04"/>
</dbReference>
<accession>A0ACB9JBC1</accession>